<gene>
    <name evidence="2" type="ORF">H8R94_02980</name>
</gene>
<accession>A0ABR7GDT1</accession>
<name>A0ABR7GDT1_9FIRM</name>
<keyword evidence="3" id="KW-1185">Reference proteome</keyword>
<evidence type="ECO:0000256" key="1">
    <source>
        <dbReference type="SAM" id="Coils"/>
    </source>
</evidence>
<sequence>MQEIELLVSTENGSIVTNIDGIKKHIAAGLEEYKHMVFTEETKKEAKATVADLRKLKKEVNARKIEVKNRYMAPYEEFEAQAKELMSLIDEPINYIDGQIKAFEQKRIEERKAHITEIYDGIMQEHEEVKEYLSLNRIYNSKWENATTSMKAISEEIMERVEHTEKDLAMIQSMESEFEDKGIAAYARSLELADAISIMNQYQKQKEEILRRQEEDAKRKAEIEEHREAVEEPMPVVKVEGSSKFVEPEETLFNARYDVTADAFQIVKLESTMREYGIEFRRVQ</sequence>
<reference evidence="2 3" key="1">
    <citation type="submission" date="2020-08" db="EMBL/GenBank/DDBJ databases">
        <title>Genome public.</title>
        <authorList>
            <person name="Liu C."/>
            <person name="Sun Q."/>
        </authorList>
    </citation>
    <scope>NUCLEOTIDE SEQUENCE [LARGE SCALE GENOMIC DNA]</scope>
    <source>
        <strain evidence="2 3">NSJ-9</strain>
    </source>
</reference>
<dbReference type="RefSeq" id="WP_186853842.1">
    <property type="nucleotide sequence ID" value="NZ_JACOPG010000001.1"/>
</dbReference>
<dbReference type="Pfam" id="PF07083">
    <property type="entry name" value="DUF1351"/>
    <property type="match status" value="1"/>
</dbReference>
<protein>
    <submittedName>
        <fullName evidence="2">DUF1351 domain-containing protein</fullName>
    </submittedName>
</protein>
<evidence type="ECO:0000313" key="2">
    <source>
        <dbReference type="EMBL" id="MBC5685588.1"/>
    </source>
</evidence>
<comment type="caution">
    <text evidence="2">The sequence shown here is derived from an EMBL/GenBank/DDBJ whole genome shotgun (WGS) entry which is preliminary data.</text>
</comment>
<feature type="coiled-coil region" evidence="1">
    <location>
        <begin position="192"/>
        <end position="224"/>
    </location>
</feature>
<evidence type="ECO:0000313" key="3">
    <source>
        <dbReference type="Proteomes" id="UP000643810"/>
    </source>
</evidence>
<dbReference type="EMBL" id="JACOPG010000001">
    <property type="protein sequence ID" value="MBC5685588.1"/>
    <property type="molecule type" value="Genomic_DNA"/>
</dbReference>
<keyword evidence="1" id="KW-0175">Coiled coil</keyword>
<organism evidence="2 3">
    <name type="scientific">Roseburia lenta</name>
    <dbReference type="NCBI Taxonomy" id="2763061"/>
    <lineage>
        <taxon>Bacteria</taxon>
        <taxon>Bacillati</taxon>
        <taxon>Bacillota</taxon>
        <taxon>Clostridia</taxon>
        <taxon>Lachnospirales</taxon>
        <taxon>Lachnospiraceae</taxon>
        <taxon>Roseburia</taxon>
    </lineage>
</organism>
<proteinExistence type="predicted"/>
<dbReference type="InterPro" id="IPR009785">
    <property type="entry name" value="Prophage_Lj928_Orf309"/>
</dbReference>
<feature type="coiled-coil region" evidence="1">
    <location>
        <begin position="39"/>
        <end position="70"/>
    </location>
</feature>
<dbReference type="Proteomes" id="UP000643810">
    <property type="component" value="Unassembled WGS sequence"/>
</dbReference>